<reference evidence="2 3" key="1">
    <citation type="submission" date="2020-01" db="EMBL/GenBank/DDBJ databases">
        <title>Microvirga sp. nov., an arsenate reduction bacterium isolated from Tibet hotspring sediments.</title>
        <authorList>
            <person name="Yuan C.-G."/>
        </authorList>
    </citation>
    <scope>NUCLEOTIDE SEQUENCE [LARGE SCALE GENOMIC DNA]</scope>
    <source>
        <strain evidence="2 3">SYSU G3D203</strain>
    </source>
</reference>
<evidence type="ECO:0000259" key="1">
    <source>
        <dbReference type="Pfam" id="PF07238"/>
    </source>
</evidence>
<protein>
    <recommendedName>
        <fullName evidence="1">PilZ domain-containing protein</fullName>
    </recommendedName>
</protein>
<dbReference type="Pfam" id="PF07238">
    <property type="entry name" value="PilZ"/>
    <property type="match status" value="1"/>
</dbReference>
<dbReference type="EMBL" id="JAAAXJ010000018">
    <property type="protein sequence ID" value="NBJ26738.1"/>
    <property type="molecule type" value="Genomic_DNA"/>
</dbReference>
<comment type="caution">
    <text evidence="2">The sequence shown here is derived from an EMBL/GenBank/DDBJ whole genome shotgun (WGS) entry which is preliminary data.</text>
</comment>
<dbReference type="Gene3D" id="2.40.10.220">
    <property type="entry name" value="predicted glycosyltransferase like domains"/>
    <property type="match status" value="1"/>
</dbReference>
<dbReference type="InterPro" id="IPR009875">
    <property type="entry name" value="PilZ_domain"/>
</dbReference>
<evidence type="ECO:0000313" key="2">
    <source>
        <dbReference type="EMBL" id="NBJ26738.1"/>
    </source>
</evidence>
<sequence>MAASFPSLCIEIEASIQREVMSRQGERRAHHRRPTSLRAQVLQGIGSLGLSCTVRDISAGGAGLIFAEPTELPAMFVLSVPDLDLIVAAHLRWSRDGRHGVSFVWPQHQ</sequence>
<name>A0ABW9Z245_9HYPH</name>
<proteinExistence type="predicted"/>
<evidence type="ECO:0000313" key="3">
    <source>
        <dbReference type="Proteomes" id="UP000818323"/>
    </source>
</evidence>
<accession>A0ABW9Z245</accession>
<organism evidence="2 3">
    <name type="scientific">Microvirga arsenatis</name>
    <dbReference type="NCBI Taxonomy" id="2692265"/>
    <lineage>
        <taxon>Bacteria</taxon>
        <taxon>Pseudomonadati</taxon>
        <taxon>Pseudomonadota</taxon>
        <taxon>Alphaproteobacteria</taxon>
        <taxon>Hyphomicrobiales</taxon>
        <taxon>Methylobacteriaceae</taxon>
        <taxon>Microvirga</taxon>
    </lineage>
</organism>
<dbReference type="SUPFAM" id="SSF141371">
    <property type="entry name" value="PilZ domain-like"/>
    <property type="match status" value="1"/>
</dbReference>
<gene>
    <name evidence="2" type="ORF">GR303_20545</name>
</gene>
<feature type="domain" description="PilZ" evidence="1">
    <location>
        <begin position="26"/>
        <end position="103"/>
    </location>
</feature>
<keyword evidence="3" id="KW-1185">Reference proteome</keyword>
<dbReference type="Proteomes" id="UP000818323">
    <property type="component" value="Unassembled WGS sequence"/>
</dbReference>